<reference evidence="2 3" key="1">
    <citation type="submission" date="2020-07" db="EMBL/GenBank/DDBJ databases">
        <title>Draft whole-genome sequence of Heliobacterium chlorum DSM 3682, type strain.</title>
        <authorList>
            <person name="Kyndt J.A."/>
            <person name="Meyer T.E."/>
            <person name="Imhoff J.F."/>
        </authorList>
    </citation>
    <scope>NUCLEOTIDE SEQUENCE [LARGE SCALE GENOMIC DNA]</scope>
    <source>
        <strain evidence="2 3">DSM 3682</strain>
    </source>
</reference>
<gene>
    <name evidence="2" type="ORF">H1S01_15715</name>
</gene>
<sequence length="156" mass="18010">MKKLGTITIICLTIVFSFYTYAFGYDTVIYETESGSYRCVVKKENSTYTWDLWNKNMTLEIVETPQNKSALESFMESISQLKRQTVKMYLAIGYLLICLGSIVYLAVKKKNEYPKKEAIGFITPITLITLFVIFDTAFEIQTLVTDANYYFQILSN</sequence>
<evidence type="ECO:0000313" key="2">
    <source>
        <dbReference type="EMBL" id="MBC9785933.1"/>
    </source>
</evidence>
<feature type="transmembrane region" description="Helical" evidence="1">
    <location>
        <begin position="119"/>
        <end position="138"/>
    </location>
</feature>
<evidence type="ECO:0000313" key="3">
    <source>
        <dbReference type="Proteomes" id="UP000617402"/>
    </source>
</evidence>
<comment type="caution">
    <text evidence="2">The sequence shown here is derived from an EMBL/GenBank/DDBJ whole genome shotgun (WGS) entry which is preliminary data.</text>
</comment>
<name>A0ABR7T7E0_HELCL</name>
<keyword evidence="1" id="KW-0472">Membrane</keyword>
<keyword evidence="1" id="KW-1133">Transmembrane helix</keyword>
<dbReference type="Proteomes" id="UP000617402">
    <property type="component" value="Unassembled WGS sequence"/>
</dbReference>
<keyword evidence="3" id="KW-1185">Reference proteome</keyword>
<dbReference type="EMBL" id="JACVHF010000021">
    <property type="protein sequence ID" value="MBC9785933.1"/>
    <property type="molecule type" value="Genomic_DNA"/>
</dbReference>
<dbReference type="RefSeq" id="WP_188041364.1">
    <property type="nucleotide sequence ID" value="NZ_JACVHF010000021.1"/>
</dbReference>
<feature type="transmembrane region" description="Helical" evidence="1">
    <location>
        <begin position="88"/>
        <end position="107"/>
    </location>
</feature>
<keyword evidence="1" id="KW-0812">Transmembrane</keyword>
<accession>A0ABR7T7E0</accession>
<protein>
    <submittedName>
        <fullName evidence="2">Uncharacterized protein</fullName>
    </submittedName>
</protein>
<proteinExistence type="predicted"/>
<evidence type="ECO:0000256" key="1">
    <source>
        <dbReference type="SAM" id="Phobius"/>
    </source>
</evidence>
<organism evidence="2 3">
    <name type="scientific">Heliobacterium chlorum</name>
    <dbReference type="NCBI Taxonomy" id="2698"/>
    <lineage>
        <taxon>Bacteria</taxon>
        <taxon>Bacillati</taxon>
        <taxon>Bacillota</taxon>
        <taxon>Clostridia</taxon>
        <taxon>Eubacteriales</taxon>
        <taxon>Heliobacteriaceae</taxon>
        <taxon>Heliobacterium</taxon>
    </lineage>
</organism>